<keyword evidence="3" id="KW-1185">Reference proteome</keyword>
<accession>A0A4D6MTU6</accession>
<dbReference type="EMBL" id="CP039352">
    <property type="protein sequence ID" value="QCE04538.1"/>
    <property type="molecule type" value="Genomic_DNA"/>
</dbReference>
<evidence type="ECO:0000313" key="2">
    <source>
        <dbReference type="EMBL" id="QCE04538.1"/>
    </source>
</evidence>
<organism evidence="2 3">
    <name type="scientific">Vigna unguiculata</name>
    <name type="common">Cowpea</name>
    <dbReference type="NCBI Taxonomy" id="3917"/>
    <lineage>
        <taxon>Eukaryota</taxon>
        <taxon>Viridiplantae</taxon>
        <taxon>Streptophyta</taxon>
        <taxon>Embryophyta</taxon>
        <taxon>Tracheophyta</taxon>
        <taxon>Spermatophyta</taxon>
        <taxon>Magnoliopsida</taxon>
        <taxon>eudicotyledons</taxon>
        <taxon>Gunneridae</taxon>
        <taxon>Pentapetalae</taxon>
        <taxon>rosids</taxon>
        <taxon>fabids</taxon>
        <taxon>Fabales</taxon>
        <taxon>Fabaceae</taxon>
        <taxon>Papilionoideae</taxon>
        <taxon>50 kb inversion clade</taxon>
        <taxon>NPAAA clade</taxon>
        <taxon>indigoferoid/millettioid clade</taxon>
        <taxon>Phaseoleae</taxon>
        <taxon>Vigna</taxon>
    </lineage>
</organism>
<feature type="region of interest" description="Disordered" evidence="1">
    <location>
        <begin position="1"/>
        <end position="22"/>
    </location>
</feature>
<evidence type="ECO:0000313" key="3">
    <source>
        <dbReference type="Proteomes" id="UP000501690"/>
    </source>
</evidence>
<sequence>MVRGSNLGKPKKPPGGSSKPPGGSYLFAQFWVLGEGTAWQHIPGRQATHRNSSVFWVWMKRMAVASEPLGLIHRLAEDRLPPGDNVAPVAFWGLVGLVWAGCVIVRADCVIVRGREEIGEQDELDT</sequence>
<proteinExistence type="predicted"/>
<reference evidence="2 3" key="1">
    <citation type="submission" date="2019-04" db="EMBL/GenBank/DDBJ databases">
        <title>An improved genome assembly and genetic linkage map for asparagus bean, Vigna unguiculata ssp. sesquipedialis.</title>
        <authorList>
            <person name="Xia Q."/>
            <person name="Zhang R."/>
            <person name="Dong Y."/>
        </authorList>
    </citation>
    <scope>NUCLEOTIDE SEQUENCE [LARGE SCALE GENOMIC DNA]</scope>
    <source>
        <tissue evidence="2">Leaf</tissue>
    </source>
</reference>
<dbReference type="Proteomes" id="UP000501690">
    <property type="component" value="Linkage Group LG8"/>
</dbReference>
<protein>
    <submittedName>
        <fullName evidence="2">Uncharacterized protein</fullName>
    </submittedName>
</protein>
<name>A0A4D6MTU6_VIGUN</name>
<dbReference type="AlphaFoldDB" id="A0A4D6MTU6"/>
<gene>
    <name evidence="2" type="ORF">DEO72_LG8g2574</name>
</gene>
<evidence type="ECO:0000256" key="1">
    <source>
        <dbReference type="SAM" id="MobiDB-lite"/>
    </source>
</evidence>